<evidence type="ECO:0000256" key="3">
    <source>
        <dbReference type="ARBA" id="ARBA00022679"/>
    </source>
</evidence>
<evidence type="ECO:0000256" key="2">
    <source>
        <dbReference type="ARBA" id="ARBA00010441"/>
    </source>
</evidence>
<dbReference type="EMBL" id="JAJJPB010000031">
    <property type="protein sequence ID" value="MCC9296437.1"/>
    <property type="molecule type" value="Genomic_DNA"/>
</dbReference>
<dbReference type="PIRSF" id="PIRSF000847">
    <property type="entry name" value="Phos_ph_gly_syn"/>
    <property type="match status" value="1"/>
</dbReference>
<feature type="transmembrane region" description="Helical" evidence="6">
    <location>
        <begin position="13"/>
        <end position="42"/>
    </location>
</feature>
<keyword evidence="6" id="KW-0812">Transmembrane</keyword>
<comment type="function">
    <text evidence="1">This protein catalyzes the committed step to the synthesis of the acidic phospholipids.</text>
</comment>
<dbReference type="InterPro" id="IPR000462">
    <property type="entry name" value="CDP-OH_P_trans"/>
</dbReference>
<dbReference type="Proteomes" id="UP001165422">
    <property type="component" value="Unassembled WGS sequence"/>
</dbReference>
<proteinExistence type="inferred from homology"/>
<keyword evidence="6" id="KW-1133">Transmembrane helix</keyword>
<keyword evidence="3 5" id="KW-0808">Transferase</keyword>
<gene>
    <name evidence="7" type="ORF">LN736_16420</name>
</gene>
<name>A0ABS8N9E1_9CLOT</name>
<evidence type="ECO:0000256" key="1">
    <source>
        <dbReference type="ARBA" id="ARBA00003973"/>
    </source>
</evidence>
<keyword evidence="8" id="KW-1185">Reference proteome</keyword>
<sequence length="179" mass="20179">MKSIANYISVSRIVLSIILVFVNSLGIAFYAIYIICGFSDIIDGFIARKTKTTSRFGAKLDSIADMVVAFVLLFIFYPIINPAIEIVIWIISIAAIRLISMVVALKKYKTFASIHTYGNKITGIFLFVFPILFLYIDTNMLIYIICAVASISAIEELIIQLTSSELQINRKSIFQDRER</sequence>
<feature type="transmembrane region" description="Helical" evidence="6">
    <location>
        <begin position="117"/>
        <end position="136"/>
    </location>
</feature>
<dbReference type="InterPro" id="IPR043130">
    <property type="entry name" value="CDP-OH_PTrfase_TM_dom"/>
</dbReference>
<organism evidence="7 8">
    <name type="scientific">Clostridium aromativorans</name>
    <dbReference type="NCBI Taxonomy" id="2836848"/>
    <lineage>
        <taxon>Bacteria</taxon>
        <taxon>Bacillati</taxon>
        <taxon>Bacillota</taxon>
        <taxon>Clostridia</taxon>
        <taxon>Eubacteriales</taxon>
        <taxon>Clostridiaceae</taxon>
        <taxon>Clostridium</taxon>
    </lineage>
</organism>
<dbReference type="InterPro" id="IPR048254">
    <property type="entry name" value="CDP_ALCOHOL_P_TRANSF_CS"/>
</dbReference>
<dbReference type="PROSITE" id="PS00379">
    <property type="entry name" value="CDP_ALCOHOL_P_TRANSF"/>
    <property type="match status" value="1"/>
</dbReference>
<evidence type="ECO:0000313" key="8">
    <source>
        <dbReference type="Proteomes" id="UP001165422"/>
    </source>
</evidence>
<evidence type="ECO:0000256" key="6">
    <source>
        <dbReference type="SAM" id="Phobius"/>
    </source>
</evidence>
<dbReference type="InterPro" id="IPR004570">
    <property type="entry name" value="Phosphatidylglycerol_P_synth"/>
</dbReference>
<protein>
    <recommendedName>
        <fullName evidence="4">Phosphatidylglycerophosphate synthase</fullName>
    </recommendedName>
</protein>
<reference evidence="7" key="1">
    <citation type="submission" date="2021-11" db="EMBL/GenBank/DDBJ databases">
        <authorList>
            <person name="Qingchun L."/>
            <person name="Dong Z."/>
            <person name="Zongwei Q."/>
            <person name="Jia Z."/>
            <person name="Duotao L."/>
        </authorList>
    </citation>
    <scope>NUCLEOTIDE SEQUENCE</scope>
    <source>
        <strain evidence="7">WLY-B-L2</strain>
    </source>
</reference>
<dbReference type="RefSeq" id="WP_229982016.1">
    <property type="nucleotide sequence ID" value="NZ_JAJJPB010000031.1"/>
</dbReference>
<accession>A0ABS8N9E1</accession>
<comment type="caution">
    <text evidence="7">The sequence shown here is derived from an EMBL/GenBank/DDBJ whole genome shotgun (WGS) entry which is preliminary data.</text>
</comment>
<dbReference type="Gene3D" id="1.20.120.1760">
    <property type="match status" value="1"/>
</dbReference>
<comment type="similarity">
    <text evidence="2 5">Belongs to the CDP-alcohol phosphatidyltransferase class-I family.</text>
</comment>
<feature type="transmembrane region" description="Helical" evidence="6">
    <location>
        <begin position="142"/>
        <end position="161"/>
    </location>
</feature>
<evidence type="ECO:0000313" key="7">
    <source>
        <dbReference type="EMBL" id="MCC9296437.1"/>
    </source>
</evidence>
<keyword evidence="6" id="KW-0472">Membrane</keyword>
<evidence type="ECO:0000256" key="4">
    <source>
        <dbReference type="ARBA" id="ARBA00033018"/>
    </source>
</evidence>
<evidence type="ECO:0000256" key="5">
    <source>
        <dbReference type="RuleBase" id="RU003750"/>
    </source>
</evidence>
<dbReference type="Pfam" id="PF01066">
    <property type="entry name" value="CDP-OH_P_transf"/>
    <property type="match status" value="1"/>
</dbReference>